<dbReference type="Gene3D" id="3.30.750.24">
    <property type="entry name" value="STAS domain"/>
    <property type="match status" value="1"/>
</dbReference>
<name>A0ABW2HVT5_9ACTN</name>
<comment type="caution">
    <text evidence="2">The sequence shown here is derived from an EMBL/GenBank/DDBJ whole genome shotgun (WGS) entry which is preliminary data.</text>
</comment>
<organism evidence="2 3">
    <name type="scientific">Paractinoplanes rhizophilus</name>
    <dbReference type="NCBI Taxonomy" id="1416877"/>
    <lineage>
        <taxon>Bacteria</taxon>
        <taxon>Bacillati</taxon>
        <taxon>Actinomycetota</taxon>
        <taxon>Actinomycetes</taxon>
        <taxon>Micromonosporales</taxon>
        <taxon>Micromonosporaceae</taxon>
        <taxon>Paractinoplanes</taxon>
    </lineage>
</organism>
<dbReference type="RefSeq" id="WP_378969593.1">
    <property type="nucleotide sequence ID" value="NZ_JBHTBJ010000012.1"/>
</dbReference>
<dbReference type="CDD" id="cd07043">
    <property type="entry name" value="STAS_anti-anti-sigma_factors"/>
    <property type="match status" value="1"/>
</dbReference>
<protein>
    <submittedName>
        <fullName evidence="2">STAS domain-containing protein</fullName>
    </submittedName>
</protein>
<sequence length="160" mass="17267">MPPSAFPAPRSREAGHRGPDTIRVTEHAGVAVVTIRGGIDVAAVPVIRDVLGWAVEHHHRVVVDWSQAARIDRDGLGLLLTMQDRAHQRDVDLRFTAVPSALLAALRQLRAETLFTPGEGHPGRGHAQPADDTPTFVLPRPGPLRWQAGEAAMVMEQPAG</sequence>
<feature type="domain" description="STAS" evidence="1">
    <location>
        <begin position="20"/>
        <end position="107"/>
    </location>
</feature>
<dbReference type="Pfam" id="PF13466">
    <property type="entry name" value="STAS_2"/>
    <property type="match status" value="1"/>
</dbReference>
<proteinExistence type="predicted"/>
<dbReference type="InterPro" id="IPR036513">
    <property type="entry name" value="STAS_dom_sf"/>
</dbReference>
<accession>A0ABW2HVT5</accession>
<dbReference type="PROSITE" id="PS50801">
    <property type="entry name" value="STAS"/>
    <property type="match status" value="1"/>
</dbReference>
<keyword evidence="3" id="KW-1185">Reference proteome</keyword>
<dbReference type="SUPFAM" id="SSF52091">
    <property type="entry name" value="SpoIIaa-like"/>
    <property type="match status" value="1"/>
</dbReference>
<reference evidence="3" key="1">
    <citation type="journal article" date="2019" name="Int. J. Syst. Evol. Microbiol.">
        <title>The Global Catalogue of Microorganisms (GCM) 10K type strain sequencing project: providing services to taxonomists for standard genome sequencing and annotation.</title>
        <authorList>
            <consortium name="The Broad Institute Genomics Platform"/>
            <consortium name="The Broad Institute Genome Sequencing Center for Infectious Disease"/>
            <person name="Wu L."/>
            <person name="Ma J."/>
        </authorList>
    </citation>
    <scope>NUCLEOTIDE SEQUENCE [LARGE SCALE GENOMIC DNA]</scope>
    <source>
        <strain evidence="3">XZYJT-10</strain>
    </source>
</reference>
<dbReference type="Proteomes" id="UP001596548">
    <property type="component" value="Unassembled WGS sequence"/>
</dbReference>
<evidence type="ECO:0000259" key="1">
    <source>
        <dbReference type="PROSITE" id="PS50801"/>
    </source>
</evidence>
<evidence type="ECO:0000313" key="3">
    <source>
        <dbReference type="Proteomes" id="UP001596548"/>
    </source>
</evidence>
<dbReference type="InterPro" id="IPR002645">
    <property type="entry name" value="STAS_dom"/>
</dbReference>
<gene>
    <name evidence="2" type="ORF">ACFQS1_18165</name>
</gene>
<evidence type="ECO:0000313" key="2">
    <source>
        <dbReference type="EMBL" id="MFC7275921.1"/>
    </source>
</evidence>
<dbReference type="InterPro" id="IPR058548">
    <property type="entry name" value="MlaB-like_STAS"/>
</dbReference>
<dbReference type="EMBL" id="JBHTBJ010000012">
    <property type="protein sequence ID" value="MFC7275921.1"/>
    <property type="molecule type" value="Genomic_DNA"/>
</dbReference>